<dbReference type="EMBL" id="AUPZ01000009">
    <property type="protein sequence ID" value="EQB39341.1"/>
    <property type="molecule type" value="Genomic_DNA"/>
</dbReference>
<dbReference type="Gene3D" id="1.10.287.1080">
    <property type="entry name" value="MazG-like"/>
    <property type="match status" value="1"/>
</dbReference>
<dbReference type="NCBIfam" id="TIGR03188">
    <property type="entry name" value="histidine_hisI"/>
    <property type="match status" value="1"/>
</dbReference>
<evidence type="ECO:0000313" key="17">
    <source>
        <dbReference type="EMBL" id="EQB39341.1"/>
    </source>
</evidence>
<dbReference type="InterPro" id="IPR026660">
    <property type="entry name" value="PRA-CH"/>
</dbReference>
<comment type="pathway">
    <text evidence="4 15">Amino-acid biosynthesis; L-histidine biosynthesis; L-histidine from 5-phospho-alpha-D-ribose 1-diphosphate: step 3/9.</text>
</comment>
<dbReference type="EC" id="3.5.4.19" evidence="15"/>
<dbReference type="AlphaFoldDB" id="T0JML9"/>
<comment type="similarity">
    <text evidence="6 15">In the C-terminal section; belongs to the PRA-PH family.</text>
</comment>
<keyword evidence="10 15" id="KW-0547">Nucleotide-binding</keyword>
<evidence type="ECO:0000313" key="18">
    <source>
        <dbReference type="Proteomes" id="UP000015520"/>
    </source>
</evidence>
<evidence type="ECO:0000256" key="1">
    <source>
        <dbReference type="ARBA" id="ARBA00000024"/>
    </source>
</evidence>
<dbReference type="GO" id="GO:0004636">
    <property type="term" value="F:phosphoribosyl-ATP diphosphatase activity"/>
    <property type="evidence" value="ECO:0007669"/>
    <property type="project" value="UniProtKB-UniRule"/>
</dbReference>
<feature type="domain" description="Phosphoribosyl-AMP cyclohydrolase" evidence="16">
    <location>
        <begin position="32"/>
        <end position="105"/>
    </location>
</feature>
<evidence type="ECO:0000256" key="13">
    <source>
        <dbReference type="ARBA" id="ARBA00023102"/>
    </source>
</evidence>
<dbReference type="NCBIfam" id="NF001611">
    <property type="entry name" value="PRK00400.1-3"/>
    <property type="match status" value="1"/>
</dbReference>
<evidence type="ECO:0000256" key="4">
    <source>
        <dbReference type="ARBA" id="ARBA00005169"/>
    </source>
</evidence>
<name>T0JML9_9BACT</name>
<accession>T0JML9</accession>
<evidence type="ECO:0000256" key="12">
    <source>
        <dbReference type="ARBA" id="ARBA00022840"/>
    </source>
</evidence>
<organism evidence="17 18">
    <name type="scientific">Sulfurimonas hongkongensis</name>
    <dbReference type="NCBI Taxonomy" id="1172190"/>
    <lineage>
        <taxon>Bacteria</taxon>
        <taxon>Pseudomonadati</taxon>
        <taxon>Campylobacterota</taxon>
        <taxon>Epsilonproteobacteria</taxon>
        <taxon>Campylobacterales</taxon>
        <taxon>Sulfurimonadaceae</taxon>
        <taxon>Sulfurimonas</taxon>
    </lineage>
</organism>
<feature type="region of interest" description="Phosphoribosyl-ATP pyrophosphohydrolase" evidence="15">
    <location>
        <begin position="128"/>
        <end position="228"/>
    </location>
</feature>
<comment type="caution">
    <text evidence="17">The sequence shown here is derived from an EMBL/GenBank/DDBJ whole genome shotgun (WGS) entry which is preliminary data.</text>
</comment>
<keyword evidence="14 15" id="KW-0511">Multifunctional enzyme</keyword>
<comment type="subcellular location">
    <subcellularLocation>
        <location evidence="3 15">Cytoplasm</location>
    </subcellularLocation>
</comment>
<comment type="similarity">
    <text evidence="7 15">In the N-terminal section; belongs to the PRA-CH family.</text>
</comment>
<dbReference type="HAMAP" id="MF_01021">
    <property type="entry name" value="HisI"/>
    <property type="match status" value="1"/>
</dbReference>
<keyword evidence="8 15" id="KW-0963">Cytoplasm</keyword>
<sequence>MSILNSLERVDWQKCDLLPVIVQDIKNNEVLMMAYMNKEALELSLSTKIAHYFSRSKQRIWKKGESSGHIQKIDSFYIDCDNDTLLIKVIQEGVACHTGRRSCFFTELESLKTSTDVEVDTKEMYGVIDTLYHTIQERKSADTSSSWTAALISKGDNAILKKVIEEAGEFCLAYKDDDEHEVIYEAADLTYHMLVALGVKNISPERIKQELSRRFDMSGIAEKNSRSN</sequence>
<gene>
    <name evidence="15" type="primary">hisI</name>
    <name evidence="15" type="synonym">hisIE</name>
    <name evidence="17" type="ORF">M947_07730</name>
</gene>
<dbReference type="CDD" id="cd11534">
    <property type="entry name" value="NTP-PPase_HisIE_like"/>
    <property type="match status" value="1"/>
</dbReference>
<evidence type="ECO:0000256" key="6">
    <source>
        <dbReference type="ARBA" id="ARBA00007731"/>
    </source>
</evidence>
<evidence type="ECO:0000256" key="10">
    <source>
        <dbReference type="ARBA" id="ARBA00022741"/>
    </source>
</evidence>
<dbReference type="GO" id="GO:0005524">
    <property type="term" value="F:ATP binding"/>
    <property type="evidence" value="ECO:0007669"/>
    <property type="project" value="UniProtKB-KW"/>
</dbReference>
<evidence type="ECO:0000256" key="9">
    <source>
        <dbReference type="ARBA" id="ARBA00022605"/>
    </source>
</evidence>
<keyword evidence="9 15" id="KW-0028">Amino-acid biosynthesis</keyword>
<dbReference type="PATRIC" id="fig|1172190.3.peg.1496"/>
<comment type="pathway">
    <text evidence="5 15">Amino-acid biosynthesis; L-histidine biosynthesis; L-histidine from 5-phospho-alpha-D-ribose 1-diphosphate: step 2/9.</text>
</comment>
<dbReference type="InterPro" id="IPR021130">
    <property type="entry name" value="PRib-ATP_PPHydrolase-like"/>
</dbReference>
<dbReference type="EC" id="3.6.1.31" evidence="15"/>
<evidence type="ECO:0000256" key="7">
    <source>
        <dbReference type="ARBA" id="ARBA00008299"/>
    </source>
</evidence>
<dbReference type="PANTHER" id="PTHR42945:SF1">
    <property type="entry name" value="HISTIDINE BIOSYNTHESIS BIFUNCTIONAL PROTEIN HIS7"/>
    <property type="match status" value="1"/>
</dbReference>
<dbReference type="PANTHER" id="PTHR42945">
    <property type="entry name" value="HISTIDINE BIOSYNTHESIS BIFUNCTIONAL PROTEIN"/>
    <property type="match status" value="1"/>
</dbReference>
<evidence type="ECO:0000259" key="16">
    <source>
        <dbReference type="Pfam" id="PF01502"/>
    </source>
</evidence>
<dbReference type="InterPro" id="IPR008179">
    <property type="entry name" value="HisE"/>
</dbReference>
<dbReference type="Gene3D" id="3.10.20.810">
    <property type="entry name" value="Phosphoribosyl-AMP cyclohydrolase"/>
    <property type="match status" value="1"/>
</dbReference>
<dbReference type="Pfam" id="PF01503">
    <property type="entry name" value="PRA-PH"/>
    <property type="match status" value="1"/>
</dbReference>
<evidence type="ECO:0000256" key="5">
    <source>
        <dbReference type="ARBA" id="ARBA00005204"/>
    </source>
</evidence>
<keyword evidence="11 15" id="KW-0378">Hydrolase</keyword>
<evidence type="ECO:0000256" key="14">
    <source>
        <dbReference type="ARBA" id="ARBA00023268"/>
    </source>
</evidence>
<dbReference type="Proteomes" id="UP000015520">
    <property type="component" value="Unassembled WGS sequence"/>
</dbReference>
<protein>
    <recommendedName>
        <fullName evidence="15">Histidine biosynthesis bifunctional protein HisIE</fullName>
    </recommendedName>
    <domain>
        <recommendedName>
            <fullName evidence="15">Phosphoribosyl-AMP cyclohydrolase</fullName>
            <shortName evidence="15">PRA-CH</shortName>
            <ecNumber evidence="15">3.5.4.19</ecNumber>
        </recommendedName>
    </domain>
    <domain>
        <recommendedName>
            <fullName evidence="15">Phosphoribosyl-ATP pyrophosphatase</fullName>
            <shortName evidence="15">PRA-PH</shortName>
            <ecNumber evidence="15">3.6.1.31</ecNumber>
        </recommendedName>
    </domain>
</protein>
<dbReference type="HAMAP" id="MF_01020">
    <property type="entry name" value="HisE"/>
    <property type="match status" value="1"/>
</dbReference>
<dbReference type="eggNOG" id="COG0140">
    <property type="taxonomic scope" value="Bacteria"/>
</dbReference>
<dbReference type="GO" id="GO:0004635">
    <property type="term" value="F:phosphoribosyl-AMP cyclohydrolase activity"/>
    <property type="evidence" value="ECO:0007669"/>
    <property type="project" value="UniProtKB-UniRule"/>
</dbReference>
<evidence type="ECO:0000256" key="11">
    <source>
        <dbReference type="ARBA" id="ARBA00022801"/>
    </source>
</evidence>
<dbReference type="InterPro" id="IPR023019">
    <property type="entry name" value="His_synth_HisIE"/>
</dbReference>
<dbReference type="GO" id="GO:0000105">
    <property type="term" value="P:L-histidine biosynthetic process"/>
    <property type="evidence" value="ECO:0007669"/>
    <property type="project" value="UniProtKB-UniRule"/>
</dbReference>
<evidence type="ECO:0000256" key="3">
    <source>
        <dbReference type="ARBA" id="ARBA00004496"/>
    </source>
</evidence>
<evidence type="ECO:0000256" key="8">
    <source>
        <dbReference type="ARBA" id="ARBA00022490"/>
    </source>
</evidence>
<feature type="region of interest" description="Phosphoribosyl-AMP cyclohydrolase" evidence="15">
    <location>
        <begin position="1"/>
        <end position="127"/>
    </location>
</feature>
<comment type="catalytic activity">
    <reaction evidence="1 15">
        <text>1-(5-phospho-beta-D-ribosyl)-5'-AMP + H2O = 1-(5-phospho-beta-D-ribosyl)-5-[(5-phospho-beta-D-ribosylamino)methylideneamino]imidazole-4-carboxamide</text>
        <dbReference type="Rhea" id="RHEA:20049"/>
        <dbReference type="ChEBI" id="CHEBI:15377"/>
        <dbReference type="ChEBI" id="CHEBI:58435"/>
        <dbReference type="ChEBI" id="CHEBI:59457"/>
        <dbReference type="EC" id="3.5.4.19"/>
    </reaction>
</comment>
<evidence type="ECO:0000256" key="15">
    <source>
        <dbReference type="HAMAP-Rule" id="MF_01019"/>
    </source>
</evidence>
<dbReference type="NCBIfam" id="NF000768">
    <property type="entry name" value="PRK00051.1"/>
    <property type="match status" value="1"/>
</dbReference>
<dbReference type="FunFam" id="3.10.20.810:FF:000001">
    <property type="entry name" value="Histidine biosynthesis bifunctional protein HisIE"/>
    <property type="match status" value="1"/>
</dbReference>
<dbReference type="SUPFAM" id="SSF101386">
    <property type="entry name" value="all-alpha NTP pyrophosphatases"/>
    <property type="match status" value="1"/>
</dbReference>
<evidence type="ECO:0000256" key="2">
    <source>
        <dbReference type="ARBA" id="ARBA00001460"/>
    </source>
</evidence>
<keyword evidence="12 15" id="KW-0067">ATP-binding</keyword>
<comment type="catalytic activity">
    <reaction evidence="2 15">
        <text>1-(5-phospho-beta-D-ribosyl)-ATP + H2O = 1-(5-phospho-beta-D-ribosyl)-5'-AMP + diphosphate + H(+)</text>
        <dbReference type="Rhea" id="RHEA:22828"/>
        <dbReference type="ChEBI" id="CHEBI:15377"/>
        <dbReference type="ChEBI" id="CHEBI:15378"/>
        <dbReference type="ChEBI" id="CHEBI:33019"/>
        <dbReference type="ChEBI" id="CHEBI:59457"/>
        <dbReference type="ChEBI" id="CHEBI:73183"/>
        <dbReference type="EC" id="3.6.1.31"/>
    </reaction>
</comment>
<keyword evidence="13 15" id="KW-0368">Histidine biosynthesis</keyword>
<reference evidence="17 18" key="1">
    <citation type="submission" date="2013-07" db="EMBL/GenBank/DDBJ databases">
        <title>Sulfurimonas hongkongensis AST-10 Genome Sequencing.</title>
        <authorList>
            <person name="Cai L."/>
            <person name="Zhang T."/>
        </authorList>
    </citation>
    <scope>NUCLEOTIDE SEQUENCE [LARGE SCALE GENOMIC DNA]</scope>
    <source>
        <strain evidence="17 18">AST-10</strain>
    </source>
</reference>
<dbReference type="GO" id="GO:0005737">
    <property type="term" value="C:cytoplasm"/>
    <property type="evidence" value="ECO:0007669"/>
    <property type="project" value="UniProtKB-SubCell"/>
</dbReference>
<dbReference type="NCBIfam" id="NF002747">
    <property type="entry name" value="PRK02759.1"/>
    <property type="match status" value="1"/>
</dbReference>
<dbReference type="Pfam" id="PF01502">
    <property type="entry name" value="PRA-CH"/>
    <property type="match status" value="1"/>
</dbReference>
<dbReference type="eggNOG" id="COG0139">
    <property type="taxonomic scope" value="Bacteria"/>
</dbReference>
<dbReference type="RefSeq" id="WP_021287802.1">
    <property type="nucleotide sequence ID" value="NZ_AUPZ01000009.1"/>
</dbReference>
<dbReference type="InterPro" id="IPR038019">
    <property type="entry name" value="PRib_AMP_CycHydrolase_sf"/>
</dbReference>
<proteinExistence type="inferred from homology"/>
<dbReference type="SUPFAM" id="SSF141734">
    <property type="entry name" value="HisI-like"/>
    <property type="match status" value="1"/>
</dbReference>
<dbReference type="HAMAP" id="MF_01019">
    <property type="entry name" value="HisIE"/>
    <property type="match status" value="1"/>
</dbReference>
<dbReference type="InterPro" id="IPR002496">
    <property type="entry name" value="PRib_AMP_CycHydrolase_dom"/>
</dbReference>
<keyword evidence="18" id="KW-1185">Reference proteome</keyword>
<dbReference type="STRING" id="1172190.M947_07730"/>
<dbReference type="UniPathway" id="UPA00031">
    <property type="reaction ID" value="UER00007"/>
</dbReference>